<dbReference type="EMBL" id="UINC01105400">
    <property type="protein sequence ID" value="SVC69304.1"/>
    <property type="molecule type" value="Genomic_DNA"/>
</dbReference>
<gene>
    <name evidence="1" type="ORF">METZ01_LOCUS322158</name>
</gene>
<dbReference type="Gene3D" id="3.30.420.40">
    <property type="match status" value="2"/>
</dbReference>
<name>A0A382P7E4_9ZZZZ</name>
<organism evidence="1">
    <name type="scientific">marine metagenome</name>
    <dbReference type="NCBI Taxonomy" id="408172"/>
    <lineage>
        <taxon>unclassified sequences</taxon>
        <taxon>metagenomes</taxon>
        <taxon>ecological metagenomes</taxon>
    </lineage>
</organism>
<dbReference type="AlphaFoldDB" id="A0A382P7E4"/>
<proteinExistence type="predicted"/>
<accession>A0A382P7E4</accession>
<dbReference type="SUPFAM" id="SSF53067">
    <property type="entry name" value="Actin-like ATPase domain"/>
    <property type="match status" value="1"/>
</dbReference>
<evidence type="ECO:0000313" key="1">
    <source>
        <dbReference type="EMBL" id="SVC69304.1"/>
    </source>
</evidence>
<sequence length="337" mass="37629">MAEMKGDPIPVSNQEKQQGQAILETILEAVLEITSGQRGPWIIGLGFPGLKTSDKKGIAALVNGPRMPTLACDIELELKKNQIDLATPIHALGSDADYCGLGEEKGKDGHFTGVKNAYYLGGGTGVADALKLHGQVLPFDQIKDWMAKTWELTSNGLSFEKVLSARGIQEQYARETKTPTHELTNQNFFISRILEKAQAGEPEALNVCALVGENLGLLLFERLETIFCGWQNRFQFINPNRPPLQSRHEYQGTFLERFVIGQRLGTALADDENSRCIWDKMVFTFDYLIEHSTHRELAENYTLRMEKLLTISSLRDAPVLGAAIDAWTNYRSQTHAY</sequence>
<evidence type="ECO:0008006" key="2">
    <source>
        <dbReference type="Google" id="ProtNLM"/>
    </source>
</evidence>
<protein>
    <recommendedName>
        <fullName evidence="2">ROK family protein</fullName>
    </recommendedName>
</protein>
<dbReference type="InterPro" id="IPR043129">
    <property type="entry name" value="ATPase_NBD"/>
</dbReference>
<reference evidence="1" key="1">
    <citation type="submission" date="2018-05" db="EMBL/GenBank/DDBJ databases">
        <authorList>
            <person name="Lanie J.A."/>
            <person name="Ng W.-L."/>
            <person name="Kazmierczak K.M."/>
            <person name="Andrzejewski T.M."/>
            <person name="Davidsen T.M."/>
            <person name="Wayne K.J."/>
            <person name="Tettelin H."/>
            <person name="Glass J.I."/>
            <person name="Rusch D."/>
            <person name="Podicherti R."/>
            <person name="Tsui H.-C.T."/>
            <person name="Winkler M.E."/>
        </authorList>
    </citation>
    <scope>NUCLEOTIDE SEQUENCE</scope>
</reference>